<evidence type="ECO:0000256" key="5">
    <source>
        <dbReference type="ARBA" id="ARBA00022801"/>
    </source>
</evidence>
<proteinExistence type="inferred from homology"/>
<name>F2NL87_MARHT</name>
<dbReference type="AlphaFoldDB" id="F2NL87"/>
<dbReference type="Gene3D" id="3.90.1560.10">
    <property type="entry name" value="ComB-like"/>
    <property type="match status" value="1"/>
</dbReference>
<keyword evidence="9" id="KW-1185">Reference proteome</keyword>
<comment type="similarity">
    <text evidence="2">Belongs to the ComB family.</text>
</comment>
<dbReference type="Pfam" id="PF04029">
    <property type="entry name" value="2-ph_phosp"/>
    <property type="match status" value="1"/>
</dbReference>
<dbReference type="OrthoDB" id="9780496at2"/>
<comment type="cofactor">
    <cofactor evidence="1">
        <name>Mg(2+)</name>
        <dbReference type="ChEBI" id="CHEBI:18420"/>
    </cofactor>
</comment>
<reference evidence="8 9" key="1">
    <citation type="journal article" date="2012" name="Stand. Genomic Sci.">
        <title>Complete genome sequence of the aerobic, heterotroph Marinithermus hydrothermalis type strain (T1(T)) from a deep-sea hydrothermal vent chimney.</title>
        <authorList>
            <person name="Copeland A."/>
            <person name="Gu W."/>
            <person name="Yasawong M."/>
            <person name="Lapidus A."/>
            <person name="Lucas S."/>
            <person name="Deshpande S."/>
            <person name="Pagani I."/>
            <person name="Tapia R."/>
            <person name="Cheng J.F."/>
            <person name="Goodwin L.A."/>
            <person name="Pitluck S."/>
            <person name="Liolios K."/>
            <person name="Ivanova N."/>
            <person name="Mavromatis K."/>
            <person name="Mikhailova N."/>
            <person name="Pati A."/>
            <person name="Chen A."/>
            <person name="Palaniappan K."/>
            <person name="Land M."/>
            <person name="Pan C."/>
            <person name="Brambilla E.M."/>
            <person name="Rohde M."/>
            <person name="Tindall B.J."/>
            <person name="Sikorski J."/>
            <person name="Goker M."/>
            <person name="Detter J.C."/>
            <person name="Bristow J."/>
            <person name="Eisen J.A."/>
            <person name="Markowitz V."/>
            <person name="Hugenholtz P."/>
            <person name="Kyrpides N.C."/>
            <person name="Klenk H.P."/>
            <person name="Woyke T."/>
        </authorList>
    </citation>
    <scope>NUCLEOTIDE SEQUENCE [LARGE SCALE GENOMIC DNA]</scope>
    <source>
        <strain evidence="9">DSM 14884 / JCM 11576 / T1</strain>
    </source>
</reference>
<evidence type="ECO:0000256" key="4">
    <source>
        <dbReference type="ARBA" id="ARBA00021948"/>
    </source>
</evidence>
<keyword evidence="5" id="KW-0378">Hydrolase</keyword>
<dbReference type="RefSeq" id="WP_013703754.1">
    <property type="nucleotide sequence ID" value="NC_015387.1"/>
</dbReference>
<dbReference type="KEGG" id="mhd:Marky_0962"/>
<protein>
    <recommendedName>
        <fullName evidence="4">Probable 2-phosphosulfolactate phosphatase</fullName>
        <ecNumber evidence="3">3.1.3.71</ecNumber>
    </recommendedName>
</protein>
<evidence type="ECO:0000256" key="3">
    <source>
        <dbReference type="ARBA" id="ARBA00012953"/>
    </source>
</evidence>
<gene>
    <name evidence="8" type="ordered locus">Marky_0962</name>
</gene>
<dbReference type="PANTHER" id="PTHR37311">
    <property type="entry name" value="2-PHOSPHOSULFOLACTATE PHOSPHATASE-RELATED"/>
    <property type="match status" value="1"/>
</dbReference>
<evidence type="ECO:0000256" key="7">
    <source>
        <dbReference type="ARBA" id="ARBA00033711"/>
    </source>
</evidence>
<keyword evidence="6" id="KW-0460">Magnesium</keyword>
<dbReference type="SUPFAM" id="SSF142823">
    <property type="entry name" value="ComB-like"/>
    <property type="match status" value="1"/>
</dbReference>
<dbReference type="InterPro" id="IPR005238">
    <property type="entry name" value="ComB-like"/>
</dbReference>
<dbReference type="STRING" id="869210.Marky_0962"/>
<evidence type="ECO:0000313" key="9">
    <source>
        <dbReference type="Proteomes" id="UP000007030"/>
    </source>
</evidence>
<dbReference type="GO" id="GO:0050532">
    <property type="term" value="F:2-phosphosulfolactate phosphatase activity"/>
    <property type="evidence" value="ECO:0007669"/>
    <property type="project" value="UniProtKB-EC"/>
</dbReference>
<sequence>MRVRVDLLPKGQYNDLVILVDVLRATTSISILLARGAREVWVSPSLRAIRACAQEGDLLLGEREGIPPEGFHYGTSPAELVKLEVEGRRIYYSSDNLPWALEQITGYKHLLLGAFRNARAVLEAAHALAKEEIALVGAGFERAEGLDDTLVAGFLAKKLIRTYGEDRVQLADAARMSIALLKAFPDPQEALWQSGAGQFLARLGYTEDLAYASLISQDPVVPLLSERIEHEGRPLYRFTPWSGSNS</sequence>
<dbReference type="HOGENOM" id="CLU_070028_0_0_0"/>
<evidence type="ECO:0000256" key="1">
    <source>
        <dbReference type="ARBA" id="ARBA00001946"/>
    </source>
</evidence>
<dbReference type="eggNOG" id="COG2045">
    <property type="taxonomic scope" value="Bacteria"/>
</dbReference>
<evidence type="ECO:0000256" key="2">
    <source>
        <dbReference type="ARBA" id="ARBA00009997"/>
    </source>
</evidence>
<evidence type="ECO:0000313" key="8">
    <source>
        <dbReference type="EMBL" id="AEB11706.1"/>
    </source>
</evidence>
<dbReference type="InterPro" id="IPR036702">
    <property type="entry name" value="ComB-like_sf"/>
</dbReference>
<organism evidence="8 9">
    <name type="scientific">Marinithermus hydrothermalis (strain DSM 14884 / JCM 11576 / T1)</name>
    <dbReference type="NCBI Taxonomy" id="869210"/>
    <lineage>
        <taxon>Bacteria</taxon>
        <taxon>Thermotogati</taxon>
        <taxon>Deinococcota</taxon>
        <taxon>Deinococci</taxon>
        <taxon>Thermales</taxon>
        <taxon>Thermaceae</taxon>
        <taxon>Marinithermus</taxon>
    </lineage>
</organism>
<dbReference type="GO" id="GO:0000287">
    <property type="term" value="F:magnesium ion binding"/>
    <property type="evidence" value="ECO:0007669"/>
    <property type="project" value="InterPro"/>
</dbReference>
<comment type="catalytic activity">
    <reaction evidence="7">
        <text>(2R)-O-phospho-3-sulfolactate + H2O = (2R)-3-sulfolactate + phosphate</text>
        <dbReference type="Rhea" id="RHEA:23416"/>
        <dbReference type="ChEBI" id="CHEBI:15377"/>
        <dbReference type="ChEBI" id="CHEBI:15597"/>
        <dbReference type="ChEBI" id="CHEBI:43474"/>
        <dbReference type="ChEBI" id="CHEBI:58738"/>
        <dbReference type="EC" id="3.1.3.71"/>
    </reaction>
</comment>
<dbReference type="EC" id="3.1.3.71" evidence="3"/>
<dbReference type="Proteomes" id="UP000007030">
    <property type="component" value="Chromosome"/>
</dbReference>
<evidence type="ECO:0000256" key="6">
    <source>
        <dbReference type="ARBA" id="ARBA00022842"/>
    </source>
</evidence>
<accession>F2NL87</accession>
<dbReference type="EMBL" id="CP002630">
    <property type="protein sequence ID" value="AEB11706.1"/>
    <property type="molecule type" value="Genomic_DNA"/>
</dbReference>
<dbReference type="GO" id="GO:0050545">
    <property type="term" value="F:sulfopyruvate decarboxylase activity"/>
    <property type="evidence" value="ECO:0007669"/>
    <property type="project" value="TreeGrafter"/>
</dbReference>
<dbReference type="PANTHER" id="PTHR37311:SF1">
    <property type="entry name" value="2-PHOSPHOSULFOLACTATE PHOSPHATASE-RELATED"/>
    <property type="match status" value="1"/>
</dbReference>